<dbReference type="InterPro" id="IPR001478">
    <property type="entry name" value="PDZ"/>
</dbReference>
<dbReference type="Pfam" id="PF03572">
    <property type="entry name" value="Peptidase_S41"/>
    <property type="match status" value="1"/>
</dbReference>
<dbReference type="CDD" id="cd06782">
    <property type="entry name" value="cpPDZ_CPP-like"/>
    <property type="match status" value="1"/>
</dbReference>
<organism evidence="8 9">
    <name type="scientific">Conexibacter arvalis</name>
    <dbReference type="NCBI Taxonomy" id="912552"/>
    <lineage>
        <taxon>Bacteria</taxon>
        <taxon>Bacillati</taxon>
        <taxon>Actinomycetota</taxon>
        <taxon>Thermoleophilia</taxon>
        <taxon>Solirubrobacterales</taxon>
        <taxon>Conexibacteraceae</taxon>
        <taxon>Conexibacter</taxon>
    </lineage>
</organism>
<dbReference type="AlphaFoldDB" id="A0A840IK96"/>
<dbReference type="GO" id="GO:0006508">
    <property type="term" value="P:proteolysis"/>
    <property type="evidence" value="ECO:0007669"/>
    <property type="project" value="UniProtKB-KW"/>
</dbReference>
<dbReference type="SMART" id="SM00228">
    <property type="entry name" value="PDZ"/>
    <property type="match status" value="1"/>
</dbReference>
<dbReference type="Gene3D" id="2.30.42.10">
    <property type="match status" value="1"/>
</dbReference>
<comment type="caution">
    <text evidence="8">The sequence shown here is derived from an EMBL/GenBank/DDBJ whole genome shotgun (WGS) entry which is preliminary data.</text>
</comment>
<dbReference type="Gene3D" id="3.90.226.10">
    <property type="entry name" value="2-enoyl-CoA Hydratase, Chain A, domain 1"/>
    <property type="match status" value="1"/>
</dbReference>
<evidence type="ECO:0000256" key="3">
    <source>
        <dbReference type="ARBA" id="ARBA00022801"/>
    </source>
</evidence>
<evidence type="ECO:0000256" key="4">
    <source>
        <dbReference type="ARBA" id="ARBA00022825"/>
    </source>
</evidence>
<dbReference type="InterPro" id="IPR029045">
    <property type="entry name" value="ClpP/crotonase-like_dom_sf"/>
</dbReference>
<name>A0A840IK96_9ACTN</name>
<keyword evidence="3 5" id="KW-0378">Hydrolase</keyword>
<sequence length="400" mass="42808">MHRRAPRIQLLLGGALIALVALAIGIFLGGHANLLPDPVRSALVRDDEGQLVQRAIDTIEDNYYRPIERGQLVDQSIEGAVDSLDDQFSHYFDPATYRRFQQSTNPRFSGIGVTVQPHERGLVIAHVIPDTPAAKAGLRPGDKIVAVGRNTLAGHPSSYAIGLIKGEPGTDVTITTERDGVRRSQTIERAEIVEPVVEARLVSTRAGKYGHVVFTSFTSDSSEQVRGAVDRMLDRGARGIVLDLRGNGGGLLSEAVETASIFIPDGTIVSTDGRNRERHVYTATGGAIREDVPVVVLVDRNSASASEIVTGALQDRRRAEVVGTRTYGKGVFQEVRELPNGGALDITVGQYFLPSGKNIGGRGVSEGAGIQPNVRARDDPDTARDEALATAVRTLSSGAR</sequence>
<proteinExistence type="inferred from homology"/>
<dbReference type="Pfam" id="PF13180">
    <property type="entry name" value="PDZ_2"/>
    <property type="match status" value="1"/>
</dbReference>
<comment type="similarity">
    <text evidence="1 5">Belongs to the peptidase S41A family.</text>
</comment>
<evidence type="ECO:0000313" key="8">
    <source>
        <dbReference type="EMBL" id="MBB4664444.1"/>
    </source>
</evidence>
<dbReference type="SMART" id="SM00245">
    <property type="entry name" value="TSPc"/>
    <property type="match status" value="1"/>
</dbReference>
<dbReference type="GO" id="GO:0007165">
    <property type="term" value="P:signal transduction"/>
    <property type="evidence" value="ECO:0007669"/>
    <property type="project" value="TreeGrafter"/>
</dbReference>
<protein>
    <submittedName>
        <fullName evidence="8">Carboxyl-terminal processing protease</fullName>
        <ecNumber evidence="8">3.4.21.102</ecNumber>
    </submittedName>
</protein>
<dbReference type="Pfam" id="PF22694">
    <property type="entry name" value="CtpB_N-like"/>
    <property type="match status" value="1"/>
</dbReference>
<keyword evidence="2 5" id="KW-0645">Protease</keyword>
<keyword evidence="4 5" id="KW-0720">Serine protease</keyword>
<dbReference type="InterPro" id="IPR036034">
    <property type="entry name" value="PDZ_sf"/>
</dbReference>
<dbReference type="Proteomes" id="UP000585272">
    <property type="component" value="Unassembled WGS sequence"/>
</dbReference>
<evidence type="ECO:0000256" key="5">
    <source>
        <dbReference type="RuleBase" id="RU004404"/>
    </source>
</evidence>
<dbReference type="RefSeq" id="WP_183344496.1">
    <property type="nucleotide sequence ID" value="NZ_JACHNU010000007.1"/>
</dbReference>
<dbReference type="InterPro" id="IPR055210">
    <property type="entry name" value="CtpA/B_N"/>
</dbReference>
<dbReference type="NCBIfam" id="TIGR00225">
    <property type="entry name" value="prc"/>
    <property type="match status" value="1"/>
</dbReference>
<dbReference type="EMBL" id="JACHNU010000007">
    <property type="protein sequence ID" value="MBB4664444.1"/>
    <property type="molecule type" value="Genomic_DNA"/>
</dbReference>
<feature type="domain" description="PDZ" evidence="7">
    <location>
        <begin position="97"/>
        <end position="165"/>
    </location>
</feature>
<evidence type="ECO:0000256" key="6">
    <source>
        <dbReference type="SAM" id="MobiDB-lite"/>
    </source>
</evidence>
<dbReference type="PANTHER" id="PTHR32060">
    <property type="entry name" value="TAIL-SPECIFIC PROTEASE"/>
    <property type="match status" value="1"/>
</dbReference>
<dbReference type="InterPro" id="IPR004447">
    <property type="entry name" value="Peptidase_S41A"/>
</dbReference>
<evidence type="ECO:0000259" key="7">
    <source>
        <dbReference type="PROSITE" id="PS50106"/>
    </source>
</evidence>
<accession>A0A840IK96</accession>
<dbReference type="EC" id="3.4.21.102" evidence="8"/>
<reference evidence="8 9" key="1">
    <citation type="submission" date="2020-08" db="EMBL/GenBank/DDBJ databases">
        <title>Genomic Encyclopedia of Archaeal and Bacterial Type Strains, Phase II (KMG-II): from individual species to whole genera.</title>
        <authorList>
            <person name="Goeker M."/>
        </authorList>
    </citation>
    <scope>NUCLEOTIDE SEQUENCE [LARGE SCALE GENOMIC DNA]</scope>
    <source>
        <strain evidence="8 9">DSM 23288</strain>
    </source>
</reference>
<keyword evidence="9" id="KW-1185">Reference proteome</keyword>
<feature type="region of interest" description="Disordered" evidence="6">
    <location>
        <begin position="362"/>
        <end position="384"/>
    </location>
</feature>
<dbReference type="GO" id="GO:0030288">
    <property type="term" value="C:outer membrane-bounded periplasmic space"/>
    <property type="evidence" value="ECO:0007669"/>
    <property type="project" value="TreeGrafter"/>
</dbReference>
<dbReference type="CDD" id="cd07560">
    <property type="entry name" value="Peptidase_S41_CPP"/>
    <property type="match status" value="1"/>
</dbReference>
<dbReference type="PROSITE" id="PS50106">
    <property type="entry name" value="PDZ"/>
    <property type="match status" value="1"/>
</dbReference>
<feature type="compositionally biased region" description="Basic and acidic residues" evidence="6">
    <location>
        <begin position="375"/>
        <end position="384"/>
    </location>
</feature>
<dbReference type="SUPFAM" id="SSF52096">
    <property type="entry name" value="ClpP/crotonase"/>
    <property type="match status" value="1"/>
</dbReference>
<evidence type="ECO:0000256" key="1">
    <source>
        <dbReference type="ARBA" id="ARBA00009179"/>
    </source>
</evidence>
<dbReference type="Gene3D" id="3.30.750.44">
    <property type="match status" value="1"/>
</dbReference>
<dbReference type="PANTHER" id="PTHR32060:SF30">
    <property type="entry name" value="CARBOXY-TERMINAL PROCESSING PROTEASE CTPA"/>
    <property type="match status" value="1"/>
</dbReference>
<dbReference type="SUPFAM" id="SSF50156">
    <property type="entry name" value="PDZ domain-like"/>
    <property type="match status" value="1"/>
</dbReference>
<evidence type="ECO:0000313" key="9">
    <source>
        <dbReference type="Proteomes" id="UP000585272"/>
    </source>
</evidence>
<dbReference type="InterPro" id="IPR005151">
    <property type="entry name" value="Tail-specific_protease"/>
</dbReference>
<gene>
    <name evidence="8" type="ORF">BDZ31_004055</name>
</gene>
<dbReference type="GO" id="GO:0004252">
    <property type="term" value="F:serine-type endopeptidase activity"/>
    <property type="evidence" value="ECO:0007669"/>
    <property type="project" value="UniProtKB-EC"/>
</dbReference>
<evidence type="ECO:0000256" key="2">
    <source>
        <dbReference type="ARBA" id="ARBA00022670"/>
    </source>
</evidence>